<sequence>MRYSLLNNGIDSLKATANSLNALGENDFVEPPYHHMKDAILSINHANEILFKYLLKIENEHLIYRDLEAFIKAKRQMVAEGIKNVMDTKVRLDTVNLFEAIERLEFICEFEIPLELKKVLTKLNGYRNKIMHYEIELSEDTVGQIGFMISKAYEKTIEYFNTYVEDFEDMLEEARIELTVEDYWEQYADDAYESYRDAKLDWEADMADLAEQRRGGFNRD</sequence>
<dbReference type="Proteomes" id="UP001165287">
    <property type="component" value="Unassembled WGS sequence"/>
</dbReference>
<gene>
    <name evidence="1" type="ORF">K9V48_26815</name>
</gene>
<reference evidence="1" key="1">
    <citation type="submission" date="2024-05" db="EMBL/GenBank/DDBJ databases">
        <title>Metabacillus sp. nov., isolated from the rhizosphere soil of tomato plants.</title>
        <authorList>
            <person name="Ma R."/>
        </authorList>
    </citation>
    <scope>NUCLEOTIDE SEQUENCE</scope>
    <source>
        <strain evidence="1">DBTR6</strain>
    </source>
</reference>
<dbReference type="EMBL" id="JAIQUM010000144">
    <property type="protein sequence ID" value="MBZ5753727.1"/>
    <property type="molecule type" value="Genomic_DNA"/>
</dbReference>
<organism evidence="1 2">
    <name type="scientific">Metabacillus rhizolycopersici</name>
    <dbReference type="NCBI Taxonomy" id="2875709"/>
    <lineage>
        <taxon>Bacteria</taxon>
        <taxon>Bacillati</taxon>
        <taxon>Bacillota</taxon>
        <taxon>Bacilli</taxon>
        <taxon>Bacillales</taxon>
        <taxon>Bacillaceae</taxon>
        <taxon>Metabacillus</taxon>
    </lineage>
</organism>
<proteinExistence type="predicted"/>
<evidence type="ECO:0000313" key="2">
    <source>
        <dbReference type="Proteomes" id="UP001165287"/>
    </source>
</evidence>
<keyword evidence="2" id="KW-1185">Reference proteome</keyword>
<dbReference type="RefSeq" id="WP_224142135.1">
    <property type="nucleotide sequence ID" value="NZ_JAIQUM010000144.1"/>
</dbReference>
<accession>A0ABS7UZH5</accession>
<protein>
    <recommendedName>
        <fullName evidence="3">DUF4145 domain-containing protein</fullName>
    </recommendedName>
</protein>
<name>A0ABS7UZH5_9BACI</name>
<evidence type="ECO:0008006" key="3">
    <source>
        <dbReference type="Google" id="ProtNLM"/>
    </source>
</evidence>
<comment type="caution">
    <text evidence="1">The sequence shown here is derived from an EMBL/GenBank/DDBJ whole genome shotgun (WGS) entry which is preliminary data.</text>
</comment>
<evidence type="ECO:0000313" key="1">
    <source>
        <dbReference type="EMBL" id="MBZ5753727.1"/>
    </source>
</evidence>